<dbReference type="InterPro" id="IPR036188">
    <property type="entry name" value="FAD/NAD-bd_sf"/>
</dbReference>
<accession>A0ABN8Q4T4</accession>
<dbReference type="Gene3D" id="3.50.50.60">
    <property type="entry name" value="FAD/NAD(P)-binding domain"/>
    <property type="match status" value="2"/>
</dbReference>
<reference evidence="1 2" key="1">
    <citation type="submission" date="2022-05" db="EMBL/GenBank/DDBJ databases">
        <authorList>
            <consortium name="Genoscope - CEA"/>
            <person name="William W."/>
        </authorList>
    </citation>
    <scope>NUCLEOTIDE SEQUENCE [LARGE SCALE GENOMIC DNA]</scope>
</reference>
<keyword evidence="2" id="KW-1185">Reference proteome</keyword>
<dbReference type="InterPro" id="IPR015904">
    <property type="entry name" value="Sulphide_quinone_reductase"/>
</dbReference>
<sequence>MLIARYNKGLYKLGARAFSTSIQRQAKQRHQFLIVGGGAGGLSISSTLCRKFPHATAIIEPSENHYYQPLWTLVGGGIERLEDSVRPTGSLIPPGCTWYQTSVGEFKPDQNLVVTADGQEIAYEFLFVAVGLKLRFDKVIGLPQALGTPGVGSNYSHLTVNDTWKAIQNFKGGNAIFTVPNSPIKCLGAPQKIMYLAEAYFRENNVRDKANVMFNTSLERIFGVKKYADSLTKIVEERDIKINFKRNLIAINSDTQEATFEILDGSQPKRLETYEYDMIHVTPPMGPPDCLVGSPISDETGFVDVDKITMRHKKYSNIFAIGDCANSPNGKTAAAVAGQTGVIKANVMALIEGRAMPAQYDGYTSCPLVTGYNKLILAEFDYNGNPLETFPFDQSKERYTMYYMKKDILPEVYWNGLVRGLWPGVSPLRRTLHLGMRG</sequence>
<dbReference type="SUPFAM" id="SSF51905">
    <property type="entry name" value="FAD/NAD(P)-binding domain"/>
    <property type="match status" value="2"/>
</dbReference>
<evidence type="ECO:0000313" key="1">
    <source>
        <dbReference type="EMBL" id="CAH3154586.1"/>
    </source>
</evidence>
<evidence type="ECO:0000313" key="2">
    <source>
        <dbReference type="Proteomes" id="UP001159405"/>
    </source>
</evidence>
<name>A0ABN8Q4T4_9CNID</name>
<organism evidence="1 2">
    <name type="scientific">Porites lobata</name>
    <dbReference type="NCBI Taxonomy" id="104759"/>
    <lineage>
        <taxon>Eukaryota</taxon>
        <taxon>Metazoa</taxon>
        <taxon>Cnidaria</taxon>
        <taxon>Anthozoa</taxon>
        <taxon>Hexacorallia</taxon>
        <taxon>Scleractinia</taxon>
        <taxon>Fungiina</taxon>
        <taxon>Poritidae</taxon>
        <taxon>Porites</taxon>
    </lineage>
</organism>
<gene>
    <name evidence="1" type="ORF">PLOB_00050081</name>
</gene>
<dbReference type="EMBL" id="CALNXK010000099">
    <property type="protein sequence ID" value="CAH3154586.1"/>
    <property type="molecule type" value="Genomic_DNA"/>
</dbReference>
<comment type="caution">
    <text evidence="1">The sequence shown here is derived from an EMBL/GenBank/DDBJ whole genome shotgun (WGS) entry which is preliminary data.</text>
</comment>
<dbReference type="Proteomes" id="UP001159405">
    <property type="component" value="Unassembled WGS sequence"/>
</dbReference>
<dbReference type="PANTHER" id="PTHR10632">
    <property type="entry name" value="SULFIDE:QUINONE OXIDOREDUCTASE"/>
    <property type="match status" value="1"/>
</dbReference>
<proteinExistence type="predicted"/>
<protein>
    <recommendedName>
        <fullName evidence="3">FAD/NAD(P)-binding domain-containing protein</fullName>
    </recommendedName>
</protein>
<evidence type="ECO:0008006" key="3">
    <source>
        <dbReference type="Google" id="ProtNLM"/>
    </source>
</evidence>
<dbReference type="PANTHER" id="PTHR10632:SF2">
    <property type="entry name" value="SULFIDE:QUINONE OXIDOREDUCTASE, MITOCHONDRIAL"/>
    <property type="match status" value="1"/>
</dbReference>